<feature type="compositionally biased region" description="Polar residues" evidence="2">
    <location>
        <begin position="314"/>
        <end position="323"/>
    </location>
</feature>
<keyword evidence="4" id="KW-1185">Reference proteome</keyword>
<gene>
    <name evidence="3" type="ORF">GSLYS_00016950001</name>
</gene>
<feature type="region of interest" description="Disordered" evidence="2">
    <location>
        <begin position="762"/>
        <end position="807"/>
    </location>
</feature>
<keyword evidence="1" id="KW-0175">Coiled coil</keyword>
<dbReference type="Proteomes" id="UP001497497">
    <property type="component" value="Unassembled WGS sequence"/>
</dbReference>
<evidence type="ECO:0000313" key="4">
    <source>
        <dbReference type="Proteomes" id="UP001497497"/>
    </source>
</evidence>
<feature type="region of interest" description="Disordered" evidence="2">
    <location>
        <begin position="20"/>
        <end position="199"/>
    </location>
</feature>
<sequence length="1008" mass="114368">MTSPVRPLDPELLSFLQTLVNGGDEPQPEKTDSDKENEAGRIGENMDAVESERNVRFSDSLDGSGNGNENIQTDDSREHQDGLKDKNNDSVTEEDYKYETFEGDNHEGQKQQETVNMSDGSAPKTKNLKKKKKKTLKKFAQRPMSAHPTVTMGSQTESNHHTEGYEPNKQETMSETGGRRLGRRKQVSRPRCAGPEPKGDVLQQKYLELRQLIVTPLVHSGQSQKLSREQLLRLQAASQQYAAGDSLPQAGNGETTGARKHVYIDLNQNNLDDGYGTIRTVQILTHAKNAPRPQTAGHKQRPLSGHSIDRRALSASQTENNLKSGDRGRVRDRNERNAKLGRSDSGSGRTSQAIEKHHSSEHHSSDDKNRSGSQSPRRVILPSDTHLKNTNNPLLKQWLKKKEKELRRRKRDERKKAKEEREKKQELEQEKQESLKESDQKVREWMVKKRKEAFLREKEARKMIKEEERKMLERQQRQQLTPVSRPLTPGDETTRSVKTVDNFIIHNGESITPSPPPSKFVYKRPVSGRVKLIKFQQVRKEDAKRAEQEKEKFQKKLAEEKARKMRVSYDQWLLKKREDDYTKRQEAARQRALAKSDPELERIVPQLARNRIDNIQRGKKRVITGVTKFDEDINKSFGGGDFDQEAENVQVQGRYQFGVLGSKSNLTARPSSAKIQVAAPQMSKSPRRPASAHPAVDSRIQNCDSSDTNPFKLPFPPEQGAPKHVLDKQRKLFAPQVMLTMPNGQQVSNIELQSDQQTPQLGVEEDKDDTTPKLDKLPSAVDETAAPLSTSEHPDQKSIDEDNNNRTDSEQTFLSYFVTANDIDQAKDNHQGIKSPRQHSVEEVAEELPEDFREYDSSDHSSESSSLTESPRTDNDKMEQDANEELTPMQGKKEHFRDTSHDAAVNPNDLYENLSLNLGYSEEDEEPDKSQVYYDTPEKSDDMVEDKAASELSESKNFGKHVSFQENPVVFEPPDLEDGPDVGPDGVVDEESSLFEAQLPNDDDDDNF</sequence>
<feature type="compositionally biased region" description="Polar residues" evidence="2">
    <location>
        <begin position="344"/>
        <end position="353"/>
    </location>
</feature>
<feature type="region of interest" description="Disordered" evidence="2">
    <location>
        <begin position="471"/>
        <end position="494"/>
    </location>
</feature>
<accession>A0AAV2IA44</accession>
<feature type="compositionally biased region" description="Basic and acidic residues" evidence="2">
    <location>
        <begin position="354"/>
        <end position="370"/>
    </location>
</feature>
<feature type="compositionally biased region" description="Basic and acidic residues" evidence="2">
    <location>
        <begin position="324"/>
        <end position="342"/>
    </location>
</feature>
<feature type="compositionally biased region" description="Basic and acidic residues" evidence="2">
    <location>
        <begin position="158"/>
        <end position="169"/>
    </location>
</feature>
<feature type="compositionally biased region" description="Basic and acidic residues" evidence="2">
    <location>
        <begin position="850"/>
        <end position="862"/>
    </location>
</feature>
<feature type="compositionally biased region" description="Basic residues" evidence="2">
    <location>
        <begin position="126"/>
        <end position="140"/>
    </location>
</feature>
<feature type="compositionally biased region" description="Basic and acidic residues" evidence="2">
    <location>
        <begin position="74"/>
        <end position="110"/>
    </location>
</feature>
<feature type="compositionally biased region" description="Basic and acidic residues" evidence="2">
    <location>
        <begin position="414"/>
        <end position="443"/>
    </location>
</feature>
<protein>
    <submittedName>
        <fullName evidence="3">Uncharacterized protein</fullName>
    </submittedName>
</protein>
<feature type="region of interest" description="Disordered" evidence="2">
    <location>
        <begin position="671"/>
        <end position="723"/>
    </location>
</feature>
<dbReference type="EMBL" id="CAXITT010000547">
    <property type="protein sequence ID" value="CAL1543416.1"/>
    <property type="molecule type" value="Genomic_DNA"/>
</dbReference>
<organism evidence="3 4">
    <name type="scientific">Lymnaea stagnalis</name>
    <name type="common">Great pond snail</name>
    <name type="synonym">Helix stagnalis</name>
    <dbReference type="NCBI Taxonomy" id="6523"/>
    <lineage>
        <taxon>Eukaryota</taxon>
        <taxon>Metazoa</taxon>
        <taxon>Spiralia</taxon>
        <taxon>Lophotrochozoa</taxon>
        <taxon>Mollusca</taxon>
        <taxon>Gastropoda</taxon>
        <taxon>Heterobranchia</taxon>
        <taxon>Euthyneura</taxon>
        <taxon>Panpulmonata</taxon>
        <taxon>Hygrophila</taxon>
        <taxon>Lymnaeoidea</taxon>
        <taxon>Lymnaeidae</taxon>
        <taxon>Lymnaea</taxon>
    </lineage>
</organism>
<name>A0AAV2IA44_LYMST</name>
<feature type="compositionally biased region" description="Basic and acidic residues" evidence="2">
    <location>
        <begin position="891"/>
        <end position="901"/>
    </location>
</feature>
<proteinExistence type="predicted"/>
<reference evidence="3 4" key="1">
    <citation type="submission" date="2024-04" db="EMBL/GenBank/DDBJ databases">
        <authorList>
            <consortium name="Genoscope - CEA"/>
            <person name="William W."/>
        </authorList>
    </citation>
    <scope>NUCLEOTIDE SEQUENCE [LARGE SCALE GENOMIC DNA]</scope>
</reference>
<feature type="compositionally biased region" description="Basic and acidic residues" evidence="2">
    <location>
        <begin position="936"/>
        <end position="949"/>
    </location>
</feature>
<feature type="compositionally biased region" description="Polar residues" evidence="2">
    <location>
        <begin position="61"/>
        <end position="73"/>
    </location>
</feature>
<feature type="compositionally biased region" description="Basic and acidic residues" evidence="2">
    <location>
        <begin position="871"/>
        <end position="880"/>
    </location>
</feature>
<evidence type="ECO:0000256" key="2">
    <source>
        <dbReference type="SAM" id="MobiDB-lite"/>
    </source>
</evidence>
<feature type="region of interest" description="Disordered" evidence="2">
    <location>
        <begin position="287"/>
        <end position="443"/>
    </location>
</feature>
<comment type="caution">
    <text evidence="3">The sequence shown here is derived from an EMBL/GenBank/DDBJ whole genome shotgun (WGS) entry which is preliminary data.</text>
</comment>
<feature type="region of interest" description="Disordered" evidence="2">
    <location>
        <begin position="828"/>
        <end position="1008"/>
    </location>
</feature>
<feature type="compositionally biased region" description="Polar residues" evidence="2">
    <location>
        <begin position="699"/>
        <end position="709"/>
    </location>
</feature>
<feature type="compositionally biased region" description="Basic and acidic residues" evidence="2">
    <location>
        <begin position="792"/>
        <end position="807"/>
    </location>
</feature>
<evidence type="ECO:0000313" key="3">
    <source>
        <dbReference type="EMBL" id="CAL1543416.1"/>
    </source>
</evidence>
<dbReference type="AlphaFoldDB" id="A0AAV2IA44"/>
<evidence type="ECO:0000256" key="1">
    <source>
        <dbReference type="SAM" id="Coils"/>
    </source>
</evidence>
<feature type="compositionally biased region" description="Basic and acidic residues" evidence="2">
    <location>
        <begin position="27"/>
        <end position="41"/>
    </location>
</feature>
<feature type="coiled-coil region" evidence="1">
    <location>
        <begin position="536"/>
        <end position="563"/>
    </location>
</feature>